<dbReference type="Proteomes" id="UP001149813">
    <property type="component" value="Unassembled WGS sequence"/>
</dbReference>
<comment type="caution">
    <text evidence="12">The sequence shown here is derived from an EMBL/GenBank/DDBJ whole genome shotgun (WGS) entry which is preliminary data.</text>
</comment>
<name>A0A9W7XWB1_9FUNG</name>
<gene>
    <name evidence="12" type="primary">rpc25</name>
    <name evidence="12" type="ORF">LPJ53_005179</name>
</gene>
<dbReference type="SUPFAM" id="SSF50249">
    <property type="entry name" value="Nucleic acid-binding proteins"/>
    <property type="match status" value="1"/>
</dbReference>
<feature type="domain" description="RNA polymerase Rpb7-like N-terminal" evidence="10">
    <location>
        <begin position="8"/>
        <end position="64"/>
    </location>
</feature>
<evidence type="ECO:0000259" key="11">
    <source>
        <dbReference type="Pfam" id="PF08292"/>
    </source>
</evidence>
<comment type="subcellular location">
    <subcellularLocation>
        <location evidence="1">Nucleus</location>
    </subcellularLocation>
</comment>
<evidence type="ECO:0000313" key="12">
    <source>
        <dbReference type="EMBL" id="KAJ1720157.1"/>
    </source>
</evidence>
<evidence type="ECO:0000256" key="6">
    <source>
        <dbReference type="ARBA" id="ARBA00072526"/>
    </source>
</evidence>
<evidence type="ECO:0000256" key="2">
    <source>
        <dbReference type="ARBA" id="ARBA00009307"/>
    </source>
</evidence>
<evidence type="ECO:0000256" key="5">
    <source>
        <dbReference type="ARBA" id="ARBA00023242"/>
    </source>
</evidence>
<evidence type="ECO:0000259" key="10">
    <source>
        <dbReference type="Pfam" id="PF03876"/>
    </source>
</evidence>
<dbReference type="PANTHER" id="PTHR12709:SF1">
    <property type="entry name" value="DNA-DIRECTED RNA POLYMERASE III SUBUNIT RPC8"/>
    <property type="match status" value="1"/>
</dbReference>
<evidence type="ECO:0000256" key="8">
    <source>
        <dbReference type="ARBA" id="ARBA00077605"/>
    </source>
</evidence>
<dbReference type="GO" id="GO:0003677">
    <property type="term" value="F:DNA binding"/>
    <property type="evidence" value="ECO:0007669"/>
    <property type="project" value="InterPro"/>
</dbReference>
<dbReference type="Pfam" id="PF08292">
    <property type="entry name" value="RNA_pol_Rbc25"/>
    <property type="match status" value="1"/>
</dbReference>
<evidence type="ECO:0000256" key="1">
    <source>
        <dbReference type="ARBA" id="ARBA00004123"/>
    </source>
</evidence>
<feature type="region of interest" description="Disordered" evidence="9">
    <location>
        <begin position="157"/>
        <end position="177"/>
    </location>
</feature>
<dbReference type="Gene3D" id="3.30.1490.120">
    <property type="entry name" value="RNA polymerase Rpb7-like, N-terminal domain"/>
    <property type="match status" value="1"/>
</dbReference>
<dbReference type="InterPro" id="IPR036898">
    <property type="entry name" value="RNA_pol_Rpb7-like_N_sf"/>
</dbReference>
<dbReference type="OrthoDB" id="10256606at2759"/>
<dbReference type="PANTHER" id="PTHR12709">
    <property type="entry name" value="DNA-DIRECTED RNA POLYMERASE II, III"/>
    <property type="match status" value="1"/>
</dbReference>
<dbReference type="Gene3D" id="2.40.50.140">
    <property type="entry name" value="Nucleic acid-binding proteins"/>
    <property type="match status" value="1"/>
</dbReference>
<dbReference type="InterPro" id="IPR005576">
    <property type="entry name" value="Rpb7-like_N"/>
</dbReference>
<dbReference type="GO" id="GO:0006384">
    <property type="term" value="P:transcription initiation at RNA polymerase III promoter"/>
    <property type="evidence" value="ECO:0007669"/>
    <property type="project" value="TreeGrafter"/>
</dbReference>
<dbReference type="GO" id="GO:0005666">
    <property type="term" value="C:RNA polymerase III complex"/>
    <property type="evidence" value="ECO:0007669"/>
    <property type="project" value="UniProtKB-ARBA"/>
</dbReference>
<dbReference type="AlphaFoldDB" id="A0A9W7XWB1"/>
<evidence type="ECO:0000256" key="4">
    <source>
        <dbReference type="ARBA" id="ARBA00023163"/>
    </source>
</evidence>
<dbReference type="Pfam" id="PF03876">
    <property type="entry name" value="SHS2_Rpb7-N"/>
    <property type="match status" value="1"/>
</dbReference>
<evidence type="ECO:0000256" key="7">
    <source>
        <dbReference type="ARBA" id="ARBA00073027"/>
    </source>
</evidence>
<keyword evidence="5" id="KW-0539">Nucleus</keyword>
<dbReference type="SUPFAM" id="SSF88798">
    <property type="entry name" value="N-terminal, heterodimerisation domain of RBP7 (RpoE)"/>
    <property type="match status" value="1"/>
</dbReference>
<keyword evidence="13" id="KW-1185">Reference proteome</keyword>
<keyword evidence="3 12" id="KW-0240">DNA-directed RNA polymerase</keyword>
<organism evidence="12 13">
    <name type="scientific">Coemansia erecta</name>
    <dbReference type="NCBI Taxonomy" id="147472"/>
    <lineage>
        <taxon>Eukaryota</taxon>
        <taxon>Fungi</taxon>
        <taxon>Fungi incertae sedis</taxon>
        <taxon>Zoopagomycota</taxon>
        <taxon>Kickxellomycotina</taxon>
        <taxon>Kickxellomycetes</taxon>
        <taxon>Kickxellales</taxon>
        <taxon>Kickxellaceae</taxon>
        <taxon>Coemansia</taxon>
    </lineage>
</organism>
<dbReference type="CDD" id="cd04330">
    <property type="entry name" value="RNAP_III_Rpc25_N"/>
    <property type="match status" value="1"/>
</dbReference>
<comment type="similarity">
    <text evidence="2">Belongs to the eukaryotic RPB7/RPC8 RNA polymerase subunit family.</text>
</comment>
<keyword evidence="4" id="KW-0804">Transcription</keyword>
<feature type="domain" description="RNA polymerase III subunit Rpc25" evidence="11">
    <location>
        <begin position="83"/>
        <end position="195"/>
    </location>
</feature>
<evidence type="ECO:0000256" key="3">
    <source>
        <dbReference type="ARBA" id="ARBA00022478"/>
    </source>
</evidence>
<protein>
    <recommendedName>
        <fullName evidence="6">DNA-directed RNA polymerase III subunit RPC8</fullName>
    </recommendedName>
    <alternativeName>
        <fullName evidence="7">DNA-directed RNA polymerase III subunit rpc8</fullName>
    </alternativeName>
    <alternativeName>
        <fullName evidence="8">RNA polymerase III subunit C25</fullName>
    </alternativeName>
</protein>
<accession>A0A9W7XWB1</accession>
<dbReference type="InterPro" id="IPR013238">
    <property type="entry name" value="RNA_pol_III_Rbc25"/>
</dbReference>
<dbReference type="GO" id="GO:0003899">
    <property type="term" value="F:DNA-directed RNA polymerase activity"/>
    <property type="evidence" value="ECO:0007669"/>
    <property type="project" value="InterPro"/>
</dbReference>
<dbReference type="InterPro" id="IPR045113">
    <property type="entry name" value="Rpb7-like"/>
</dbReference>
<dbReference type="InterPro" id="IPR012340">
    <property type="entry name" value="NA-bd_OB-fold"/>
</dbReference>
<dbReference type="EMBL" id="JANBOJ010000289">
    <property type="protein sequence ID" value="KAJ1720157.1"/>
    <property type="molecule type" value="Genomic_DNA"/>
</dbReference>
<evidence type="ECO:0000313" key="13">
    <source>
        <dbReference type="Proteomes" id="UP001149813"/>
    </source>
</evidence>
<evidence type="ECO:0000256" key="9">
    <source>
        <dbReference type="SAM" id="MobiDB-lite"/>
    </source>
</evidence>
<dbReference type="FunFam" id="2.40.50.140:FF:000221">
    <property type="entry name" value="DNA-directed RNA polymerase III subunit"/>
    <property type="match status" value="1"/>
</dbReference>
<dbReference type="NCBIfam" id="TIGR00448">
    <property type="entry name" value="rpoE"/>
    <property type="match status" value="1"/>
</dbReference>
<dbReference type="InterPro" id="IPR004519">
    <property type="entry name" value="RNAP_E/RPC8"/>
</dbReference>
<proteinExistence type="inferred from homology"/>
<sequence>MFVLTVLKDTLKILPSDFRKSREEALKDEINRKYANRVLHDIGLCILAHDLLEIDEGYVQHSEGWIWVKVTFRMVVFRPFREEILIGRVRNSNESGIHISMVFFDDIVIPKECMPDGCEYDQKEGVWVWHFEGSDFFVDNGELIRFSVVESTFLDVNPPRPKKREEEENVTATGRPPFSITGSIAQSGLGLMSWW</sequence>
<dbReference type="FunFam" id="3.30.1490.120:FF:000001">
    <property type="entry name" value="DNA-directed RNA polymerase II subunit RPB7"/>
    <property type="match status" value="1"/>
</dbReference>
<reference evidence="12" key="1">
    <citation type="submission" date="2022-07" db="EMBL/GenBank/DDBJ databases">
        <title>Phylogenomic reconstructions and comparative analyses of Kickxellomycotina fungi.</title>
        <authorList>
            <person name="Reynolds N.K."/>
            <person name="Stajich J.E."/>
            <person name="Barry K."/>
            <person name="Grigoriev I.V."/>
            <person name="Crous P."/>
            <person name="Smith M.E."/>
        </authorList>
    </citation>
    <scope>NUCLEOTIDE SEQUENCE</scope>
    <source>
        <strain evidence="12">NBRC 32514</strain>
    </source>
</reference>